<dbReference type="GO" id="GO:0016746">
    <property type="term" value="F:acyltransferase activity"/>
    <property type="evidence" value="ECO:0007669"/>
    <property type="project" value="UniProtKB-KW"/>
</dbReference>
<evidence type="ECO:0000256" key="1">
    <source>
        <dbReference type="ARBA" id="ARBA00004533"/>
    </source>
</evidence>
<keyword evidence="9" id="KW-1185">Reference proteome</keyword>
<evidence type="ECO:0000313" key="8">
    <source>
        <dbReference type="EMBL" id="MBU3065017.1"/>
    </source>
</evidence>
<evidence type="ECO:0000256" key="7">
    <source>
        <dbReference type="SAM" id="MobiDB-lite"/>
    </source>
</evidence>
<proteinExistence type="predicted"/>
<sequence>MTDLKSAVTDKAFAAGWRLLRALPERGVRRMFDAGGDWAGRRANRATHRTGEPNQLRRNLARVLGVAPEAVPDDLIRAGMRSYARYWREAFRLPTMDHAELGRSPLLPVGGLEHLDAGLARGRGVLLVLPHSGNWDMAGVWLVQNYDTFSTVTERLKPEALFKRFVAYRESLGFEVFPLTGGDEPPFPQLADRLRRNKIVCLMGERDLTGKGVPVTFFGERTWMPAGAAKLAIETGAALLPVHSWFTVDATGREAWGLKVDPEIDTSGGVAAATQALADQFAANIAAHPADWHMLQPMWETDLSPARLARIAAAQDRVPRGGTASAGGVARQDSAVQPNGSASANGAASQDDAAAAVGAVSPDGGAAQDSAP</sequence>
<keyword evidence="6 8" id="KW-0012">Acyltransferase</keyword>
<name>A0ABS6B3Y4_9NOCA</name>
<evidence type="ECO:0000256" key="5">
    <source>
        <dbReference type="ARBA" id="ARBA00023136"/>
    </source>
</evidence>
<comment type="subcellular location">
    <subcellularLocation>
        <location evidence="1">Cell inner membrane</location>
    </subcellularLocation>
</comment>
<feature type="region of interest" description="Disordered" evidence="7">
    <location>
        <begin position="319"/>
        <end position="372"/>
    </location>
</feature>
<keyword evidence="4" id="KW-0808">Transferase</keyword>
<dbReference type="InterPro" id="IPR004960">
    <property type="entry name" value="LipA_acyltrans"/>
</dbReference>
<feature type="compositionally biased region" description="Low complexity" evidence="7">
    <location>
        <begin position="337"/>
        <end position="372"/>
    </location>
</feature>
<dbReference type="EMBL" id="JAHKNI010000009">
    <property type="protein sequence ID" value="MBU3065017.1"/>
    <property type="molecule type" value="Genomic_DNA"/>
</dbReference>
<organism evidence="8 9">
    <name type="scientific">Nocardia albiluteola</name>
    <dbReference type="NCBI Taxonomy" id="2842303"/>
    <lineage>
        <taxon>Bacteria</taxon>
        <taxon>Bacillati</taxon>
        <taxon>Actinomycetota</taxon>
        <taxon>Actinomycetes</taxon>
        <taxon>Mycobacteriales</taxon>
        <taxon>Nocardiaceae</taxon>
        <taxon>Nocardia</taxon>
    </lineage>
</organism>
<evidence type="ECO:0000256" key="3">
    <source>
        <dbReference type="ARBA" id="ARBA00022519"/>
    </source>
</evidence>
<accession>A0ABS6B3Y4</accession>
<dbReference type="CDD" id="cd07984">
    <property type="entry name" value="LPLAT_LABLAT-like"/>
    <property type="match status" value="1"/>
</dbReference>
<dbReference type="PANTHER" id="PTHR30606">
    <property type="entry name" value="LIPID A BIOSYNTHESIS LAUROYL ACYLTRANSFERASE"/>
    <property type="match status" value="1"/>
</dbReference>
<dbReference type="NCBIfam" id="NF005919">
    <property type="entry name" value="PRK07920.1"/>
    <property type="match status" value="1"/>
</dbReference>
<protein>
    <submittedName>
        <fullName evidence="8">Phosphatidylinositol mannoside acyltransferase</fullName>
    </submittedName>
</protein>
<evidence type="ECO:0000256" key="6">
    <source>
        <dbReference type="ARBA" id="ARBA00023315"/>
    </source>
</evidence>
<dbReference type="PANTHER" id="PTHR30606:SF10">
    <property type="entry name" value="PHOSPHATIDYLINOSITOL MANNOSIDE ACYLTRANSFERASE"/>
    <property type="match status" value="1"/>
</dbReference>
<keyword evidence="3" id="KW-0997">Cell inner membrane</keyword>
<keyword evidence="5" id="KW-0472">Membrane</keyword>
<dbReference type="Proteomes" id="UP000733379">
    <property type="component" value="Unassembled WGS sequence"/>
</dbReference>
<evidence type="ECO:0000256" key="4">
    <source>
        <dbReference type="ARBA" id="ARBA00022679"/>
    </source>
</evidence>
<gene>
    <name evidence="8" type="ORF">KO481_26230</name>
</gene>
<keyword evidence="2" id="KW-1003">Cell membrane</keyword>
<evidence type="ECO:0000256" key="2">
    <source>
        <dbReference type="ARBA" id="ARBA00022475"/>
    </source>
</evidence>
<reference evidence="8 9" key="1">
    <citation type="submission" date="2021-06" db="EMBL/GenBank/DDBJ databases">
        <title>Actinomycetes sequencing.</title>
        <authorList>
            <person name="Shan Q."/>
        </authorList>
    </citation>
    <scope>NUCLEOTIDE SEQUENCE [LARGE SCALE GENOMIC DNA]</scope>
    <source>
        <strain evidence="8 9">NEAU-G5</strain>
    </source>
</reference>
<evidence type="ECO:0000313" key="9">
    <source>
        <dbReference type="Proteomes" id="UP000733379"/>
    </source>
</evidence>
<dbReference type="Pfam" id="PF03279">
    <property type="entry name" value="Lip_A_acyltrans"/>
    <property type="match status" value="1"/>
</dbReference>
<comment type="caution">
    <text evidence="8">The sequence shown here is derived from an EMBL/GenBank/DDBJ whole genome shotgun (WGS) entry which is preliminary data.</text>
</comment>